<accession>A0A0A2XH87</accession>
<evidence type="ECO:0000313" key="2">
    <source>
        <dbReference type="Proteomes" id="UP000030526"/>
    </source>
</evidence>
<dbReference type="SFLD" id="SFLDG01144">
    <property type="entry name" value="C2.B.4:_PGP_Like"/>
    <property type="match status" value="1"/>
</dbReference>
<dbReference type="NCBIfam" id="TIGR00099">
    <property type="entry name" value="Cof-subfamily"/>
    <property type="match status" value="1"/>
</dbReference>
<reference evidence="1 2" key="1">
    <citation type="submission" date="2014-08" db="EMBL/GenBank/DDBJ databases">
        <title>Chaperone-usher fimbriae in a diverse selection of Gallibacterium genomes.</title>
        <authorList>
            <person name="Kudirkiene E."/>
            <person name="Bager R.J."/>
            <person name="Johnson T.J."/>
            <person name="Bojesen A.M."/>
        </authorList>
    </citation>
    <scope>NUCLEOTIDE SEQUENCE [LARGE SCALE GENOMIC DNA]</scope>
    <source>
        <strain evidence="1 2">20558/3kl.</strain>
    </source>
</reference>
<dbReference type="GO" id="GO:0000287">
    <property type="term" value="F:magnesium ion binding"/>
    <property type="evidence" value="ECO:0007669"/>
    <property type="project" value="UniProtKB-ARBA"/>
</dbReference>
<dbReference type="GO" id="GO:0016791">
    <property type="term" value="F:phosphatase activity"/>
    <property type="evidence" value="ECO:0007669"/>
    <property type="project" value="UniProtKB-ARBA"/>
</dbReference>
<proteinExistence type="predicted"/>
<comment type="caution">
    <text evidence="1">The sequence shown here is derived from an EMBL/GenBank/DDBJ whole genome shotgun (WGS) entry which is preliminary data.</text>
</comment>
<dbReference type="InterPro" id="IPR023214">
    <property type="entry name" value="HAD_sf"/>
</dbReference>
<dbReference type="Proteomes" id="UP000030526">
    <property type="component" value="Unassembled WGS sequence"/>
</dbReference>
<name>A0A0A2XH87_9PAST</name>
<dbReference type="InterPro" id="IPR006379">
    <property type="entry name" value="HAD-SF_hydro_IIB"/>
</dbReference>
<protein>
    <submittedName>
        <fullName evidence="1">HAD family hydrolase</fullName>
    </submittedName>
</protein>
<dbReference type="EMBL" id="JPXS01000055">
    <property type="protein sequence ID" value="KGQ30020.1"/>
    <property type="molecule type" value="Genomic_DNA"/>
</dbReference>
<dbReference type="Pfam" id="PF08282">
    <property type="entry name" value="Hydrolase_3"/>
    <property type="match status" value="1"/>
</dbReference>
<dbReference type="SFLD" id="SFLDG01140">
    <property type="entry name" value="C2.B:_Phosphomannomutase_and_P"/>
    <property type="match status" value="1"/>
</dbReference>
<keyword evidence="1" id="KW-0378">Hydrolase</keyword>
<evidence type="ECO:0000313" key="1">
    <source>
        <dbReference type="EMBL" id="KGQ30020.1"/>
    </source>
</evidence>
<dbReference type="AlphaFoldDB" id="A0A0A2XH87"/>
<dbReference type="InterPro" id="IPR036412">
    <property type="entry name" value="HAD-like_sf"/>
</dbReference>
<dbReference type="Gene3D" id="3.40.50.1000">
    <property type="entry name" value="HAD superfamily/HAD-like"/>
    <property type="match status" value="1"/>
</dbReference>
<gene>
    <name evidence="1" type="ORF">JP32_09805</name>
</gene>
<dbReference type="RefSeq" id="WP_039084593.1">
    <property type="nucleotide sequence ID" value="NZ_JPTU01000049.1"/>
</dbReference>
<sequence>MTKYKLLATDMDGTLLDKQKKISERNQQAIHAAKQAGVKIVLASGRPLEGLQPYLQQLGLLDEEDYVLCFNGALVQRSDGKIITRQEMSGKDCKMLTDYAQKFGVFCHTFSESRGLIAPQENQYSRHDAEINHIPLHIIDFSQIPDEEPVIKTMWVDTPEKLDAALAKLPEYIAKQYTVVRSTPFFLEFLPLAANKGSGVEKLAQHLGFTADEIICIGDAGNDLHMIEYAGLGVAMGNATDEIKAIADYVTADNLHSGVAEVIEKFILNQEGK</sequence>
<dbReference type="CDD" id="cd07516">
    <property type="entry name" value="HAD_Pase"/>
    <property type="match status" value="1"/>
</dbReference>
<dbReference type="PANTHER" id="PTHR10000:SF8">
    <property type="entry name" value="HAD SUPERFAMILY HYDROLASE-LIKE, TYPE 3"/>
    <property type="match status" value="1"/>
</dbReference>
<dbReference type="GO" id="GO:0005829">
    <property type="term" value="C:cytosol"/>
    <property type="evidence" value="ECO:0007669"/>
    <property type="project" value="TreeGrafter"/>
</dbReference>
<dbReference type="Gene3D" id="3.30.1240.10">
    <property type="match status" value="1"/>
</dbReference>
<dbReference type="PROSITE" id="PS01229">
    <property type="entry name" value="COF_2"/>
    <property type="match status" value="1"/>
</dbReference>
<dbReference type="NCBIfam" id="TIGR01484">
    <property type="entry name" value="HAD-SF-IIB"/>
    <property type="match status" value="1"/>
</dbReference>
<dbReference type="PANTHER" id="PTHR10000">
    <property type="entry name" value="PHOSPHOSERINE PHOSPHATASE"/>
    <property type="match status" value="1"/>
</dbReference>
<dbReference type="SUPFAM" id="SSF56784">
    <property type="entry name" value="HAD-like"/>
    <property type="match status" value="1"/>
</dbReference>
<organism evidence="1 2">
    <name type="scientific">Gallibacterium anatis</name>
    <dbReference type="NCBI Taxonomy" id="750"/>
    <lineage>
        <taxon>Bacteria</taxon>
        <taxon>Pseudomonadati</taxon>
        <taxon>Pseudomonadota</taxon>
        <taxon>Gammaproteobacteria</taxon>
        <taxon>Pasteurellales</taxon>
        <taxon>Pasteurellaceae</taxon>
        <taxon>Gallibacterium</taxon>
    </lineage>
</organism>
<dbReference type="SFLD" id="SFLDS00003">
    <property type="entry name" value="Haloacid_Dehalogenase"/>
    <property type="match status" value="1"/>
</dbReference>
<dbReference type="InterPro" id="IPR000150">
    <property type="entry name" value="Cof"/>
</dbReference>